<dbReference type="EMBL" id="MT141360">
    <property type="protein sequence ID" value="QJA59221.1"/>
    <property type="molecule type" value="Genomic_DNA"/>
</dbReference>
<protein>
    <submittedName>
        <fullName evidence="1">Uncharacterized protein</fullName>
    </submittedName>
</protein>
<proteinExistence type="predicted"/>
<gene>
    <name evidence="2" type="ORF">MM415A00551_0007</name>
    <name evidence="1" type="ORF">MM415B01325_0012</name>
</gene>
<sequence length="109" mass="11760">MATQSESRGGLLIEGIAADWSFIVSKPPFWSDLPRIASIQFDPGAAADKLVVKDGSDTGAVRCSFGPVDGAGDQRIKYFFGARFSPYIDFSDCTLSAGHRVIIELWSEA</sequence>
<organism evidence="1">
    <name type="scientific">viral metagenome</name>
    <dbReference type="NCBI Taxonomy" id="1070528"/>
    <lineage>
        <taxon>unclassified sequences</taxon>
        <taxon>metagenomes</taxon>
        <taxon>organismal metagenomes</taxon>
    </lineage>
</organism>
<dbReference type="EMBL" id="MT142456">
    <property type="protein sequence ID" value="QJA81346.1"/>
    <property type="molecule type" value="Genomic_DNA"/>
</dbReference>
<name>A0A6M3IPF9_9ZZZZ</name>
<evidence type="ECO:0000313" key="1">
    <source>
        <dbReference type="EMBL" id="QJA59221.1"/>
    </source>
</evidence>
<accession>A0A6M3IPF9</accession>
<evidence type="ECO:0000313" key="2">
    <source>
        <dbReference type="EMBL" id="QJA81346.1"/>
    </source>
</evidence>
<dbReference type="AlphaFoldDB" id="A0A6M3IPF9"/>
<reference evidence="1" key="1">
    <citation type="submission" date="2020-03" db="EMBL/GenBank/DDBJ databases">
        <title>The deep terrestrial virosphere.</title>
        <authorList>
            <person name="Holmfeldt K."/>
            <person name="Nilsson E."/>
            <person name="Simone D."/>
            <person name="Lopez-Fernandez M."/>
            <person name="Wu X."/>
            <person name="de Brujin I."/>
            <person name="Lundin D."/>
            <person name="Andersson A."/>
            <person name="Bertilsson S."/>
            <person name="Dopson M."/>
        </authorList>
    </citation>
    <scope>NUCLEOTIDE SEQUENCE</scope>
    <source>
        <strain evidence="2">MM415A00551</strain>
        <strain evidence="1">MM415B01325</strain>
    </source>
</reference>